<evidence type="ECO:0000256" key="3">
    <source>
        <dbReference type="ARBA" id="ARBA00022692"/>
    </source>
</evidence>
<feature type="transmembrane region" description="Helical" evidence="6">
    <location>
        <begin position="345"/>
        <end position="366"/>
    </location>
</feature>
<sequence length="605" mass="64552">MTDMLERTDAPDSTAMNPVDWSKVQRWGALGGLTMSFIAAIGMVTALDRRLIVSPWLSLGFVTLLWVPVVYGRIAAGDDTPGGSPTPEKGERELISGLVVGLLSGLFFSFFIVVIDAIDLTEIFRNLGPNLIELLTFGRGVGIAAVLWIIGSGLLGLLGGVLTIVPRKVRAALGFAATGVVLFALLEIIVTDITQGLRVEFVAGWIYELNGGLTTISALVIASVFGVLGYRSDERTITERRMERLNLDPAVRFRKNAIAIGITILAVIFLPMILGGLTNELLANVGLFVLMGLGLNIVVGSAGLLDLGYVAFFAVGAYTTAVLTSAQSPFWTPELTLNFLSWEGWLILATVIIMASIAGVAVGTPVIRLRGDYLAIVTLGFGEIVRILFLSDFLAPYFGGAQGITNVPSAALGPIAIKGTSSQAMFYLISVFVAVAIYVAWRLQKTRTGRAWTALREDEDVAEAMGINTTQVKLQAFVIGAIFAAIAGMIFAVKVGSIFPSSFKLLVSIIILVIVIVGGMGSIPGVIVGAIVLIGVLGGPTQPGLLQEFGEFKLLVYGALLVIMMLKRPEGLWPSIRRQRELHHEEMSQDAWLTGDPGVTEEGES</sequence>
<proteinExistence type="predicted"/>
<dbReference type="InterPro" id="IPR043428">
    <property type="entry name" value="LivM-like"/>
</dbReference>
<feature type="transmembrane region" description="Helical" evidence="6">
    <location>
        <begin position="172"/>
        <end position="191"/>
    </location>
</feature>
<feature type="transmembrane region" description="Helical" evidence="6">
    <location>
        <begin position="253"/>
        <end position="275"/>
    </location>
</feature>
<evidence type="ECO:0000256" key="2">
    <source>
        <dbReference type="ARBA" id="ARBA00022475"/>
    </source>
</evidence>
<organism evidence="7">
    <name type="scientific">hydrothermal vent metagenome</name>
    <dbReference type="NCBI Taxonomy" id="652676"/>
    <lineage>
        <taxon>unclassified sequences</taxon>
        <taxon>metagenomes</taxon>
        <taxon>ecological metagenomes</taxon>
    </lineage>
</organism>
<keyword evidence="2" id="KW-1003">Cell membrane</keyword>
<feature type="transmembrane region" description="Helical" evidence="6">
    <location>
        <begin position="138"/>
        <end position="165"/>
    </location>
</feature>
<feature type="transmembrane region" description="Helical" evidence="6">
    <location>
        <begin position="94"/>
        <end position="118"/>
    </location>
</feature>
<comment type="subcellular location">
    <subcellularLocation>
        <location evidence="1">Cell membrane</location>
        <topology evidence="1">Multi-pass membrane protein</topology>
    </subcellularLocation>
</comment>
<gene>
    <name evidence="7" type="ORF">MNBD_ACTINO01-849</name>
</gene>
<dbReference type="CDD" id="cd06581">
    <property type="entry name" value="TM_PBP1_LivM_like"/>
    <property type="match status" value="1"/>
</dbReference>
<reference evidence="7" key="1">
    <citation type="submission" date="2018-06" db="EMBL/GenBank/DDBJ databases">
        <authorList>
            <person name="Zhirakovskaya E."/>
        </authorList>
    </citation>
    <scope>NUCLEOTIDE SEQUENCE</scope>
</reference>
<accession>A0A3B0SL21</accession>
<feature type="transmembrane region" description="Helical" evidence="6">
    <location>
        <begin position="211"/>
        <end position="232"/>
    </location>
</feature>
<feature type="transmembrane region" description="Helical" evidence="6">
    <location>
        <begin position="281"/>
        <end position="300"/>
    </location>
</feature>
<evidence type="ECO:0000256" key="4">
    <source>
        <dbReference type="ARBA" id="ARBA00022989"/>
    </source>
</evidence>
<feature type="transmembrane region" description="Helical" evidence="6">
    <location>
        <begin position="373"/>
        <end position="391"/>
    </location>
</feature>
<dbReference type="InterPro" id="IPR001851">
    <property type="entry name" value="ABC_transp_permease"/>
</dbReference>
<dbReference type="EMBL" id="UOEI01000454">
    <property type="protein sequence ID" value="VAW06138.1"/>
    <property type="molecule type" value="Genomic_DNA"/>
</dbReference>
<feature type="transmembrane region" description="Helical" evidence="6">
    <location>
        <begin position="505"/>
        <end position="537"/>
    </location>
</feature>
<dbReference type="AlphaFoldDB" id="A0A3B0SL21"/>
<evidence type="ECO:0000313" key="7">
    <source>
        <dbReference type="EMBL" id="VAW06138.1"/>
    </source>
</evidence>
<feature type="transmembrane region" description="Helical" evidence="6">
    <location>
        <begin position="53"/>
        <end position="74"/>
    </location>
</feature>
<evidence type="ECO:0000256" key="1">
    <source>
        <dbReference type="ARBA" id="ARBA00004651"/>
    </source>
</evidence>
<dbReference type="GO" id="GO:0005886">
    <property type="term" value="C:plasma membrane"/>
    <property type="evidence" value="ECO:0007669"/>
    <property type="project" value="UniProtKB-SubCell"/>
</dbReference>
<keyword evidence="5 6" id="KW-0472">Membrane</keyword>
<evidence type="ECO:0000256" key="6">
    <source>
        <dbReference type="SAM" id="Phobius"/>
    </source>
</evidence>
<dbReference type="PANTHER" id="PTHR30482:SF10">
    <property type="entry name" value="HIGH-AFFINITY BRANCHED-CHAIN AMINO ACID TRANSPORT PROTEIN BRAE"/>
    <property type="match status" value="1"/>
</dbReference>
<dbReference type="PANTHER" id="PTHR30482">
    <property type="entry name" value="HIGH-AFFINITY BRANCHED-CHAIN AMINO ACID TRANSPORT SYSTEM PERMEASE"/>
    <property type="match status" value="1"/>
</dbReference>
<feature type="transmembrane region" description="Helical" evidence="6">
    <location>
        <begin position="424"/>
        <end position="441"/>
    </location>
</feature>
<keyword evidence="4 6" id="KW-1133">Transmembrane helix</keyword>
<dbReference type="GO" id="GO:0015658">
    <property type="term" value="F:branched-chain amino acid transmembrane transporter activity"/>
    <property type="evidence" value="ECO:0007669"/>
    <property type="project" value="InterPro"/>
</dbReference>
<feature type="transmembrane region" description="Helical" evidence="6">
    <location>
        <begin position="307"/>
        <end position="325"/>
    </location>
</feature>
<feature type="transmembrane region" description="Helical" evidence="6">
    <location>
        <begin position="474"/>
        <end position="493"/>
    </location>
</feature>
<feature type="transmembrane region" description="Helical" evidence="6">
    <location>
        <begin position="27"/>
        <end position="47"/>
    </location>
</feature>
<keyword evidence="3 6" id="KW-0812">Transmembrane</keyword>
<dbReference type="Pfam" id="PF02653">
    <property type="entry name" value="BPD_transp_2"/>
    <property type="match status" value="1"/>
</dbReference>
<evidence type="ECO:0000256" key="5">
    <source>
        <dbReference type="ARBA" id="ARBA00023136"/>
    </source>
</evidence>
<name>A0A3B0SL21_9ZZZZ</name>
<protein>
    <submittedName>
        <fullName evidence="7">Branched-chain amino acid transport system permease protein LivM (TC 3.A.1.4.1)</fullName>
    </submittedName>
</protein>